<sequence>MPAQKRKVEATGSAASPARKKATGAGSIHSFFAKRTDASTTTPADVTAENVSTSSLTETAVVAVSVSETVRASASIITSSTMTTIAASASAAVATELTSVAFFNPSSAGSLGPLSTPIAWHRVNEDFIWGEFDPTGGDGSAARKVSLGNEKSPPLAAFDIDSTLITTRSGNVFAKDAADWKFLDPSGKSVSRALRRCAEAGCRIAFFTNQSGFAAKKGAKGEEKEEDFKGKVTQVARSLKVPLLLFVSSGDDEYRKPRPGMFEFMEREFGPVNLEESFFVGDAAGRAAGWKAGRKKDFSDSDRKFAGNVGIRFYTPEEFFADEAAAPFEMKGFDPSTYVPPANVYTPVHLPLVAPDKARPEIVLFVGSPGCGKSSFAKMWFEPAGYTIVNQDTLKSVSACMTHARNALLSSRSVVIDATNRNVTTRAQWFDFANKGPLAGKVKQVRCVHFTAPKDMCRHNGALRAVLGERKQLADLVYNSFWSQLEEPTKEEGFEAVLKVGFTPEWILDQGKSLDAADLERQNKLKKLWMMRLT</sequence>
<dbReference type="Pfam" id="PF08645">
    <property type="entry name" value="PNK3P"/>
    <property type="match status" value="1"/>
</dbReference>
<dbReference type="AlphaFoldDB" id="A0A139ALT7"/>
<dbReference type="GO" id="GO:0046404">
    <property type="term" value="F:ATP-dependent polydeoxyribonucleotide 5'-hydroxyl-kinase activity"/>
    <property type="evidence" value="ECO:0007669"/>
    <property type="project" value="TreeGrafter"/>
</dbReference>
<evidence type="ECO:0000256" key="1">
    <source>
        <dbReference type="SAM" id="MobiDB-lite"/>
    </source>
</evidence>
<dbReference type="STRING" id="1344416.A0A139ALT7"/>
<dbReference type="NCBIfam" id="TIGR01664">
    <property type="entry name" value="DNA-3'-Pase"/>
    <property type="match status" value="1"/>
</dbReference>
<dbReference type="Proteomes" id="UP000070544">
    <property type="component" value="Unassembled WGS sequence"/>
</dbReference>
<dbReference type="InterPro" id="IPR013954">
    <property type="entry name" value="PNK3P"/>
</dbReference>
<dbReference type="PANTHER" id="PTHR12083:SF9">
    <property type="entry name" value="BIFUNCTIONAL POLYNUCLEOTIDE PHOSPHATASE_KINASE"/>
    <property type="match status" value="1"/>
</dbReference>
<accession>A0A139ALT7</accession>
<evidence type="ECO:0000313" key="3">
    <source>
        <dbReference type="Proteomes" id="UP000070544"/>
    </source>
</evidence>
<dbReference type="GO" id="GO:0006281">
    <property type="term" value="P:DNA repair"/>
    <property type="evidence" value="ECO:0007669"/>
    <property type="project" value="TreeGrafter"/>
</dbReference>
<dbReference type="SUPFAM" id="SSF52540">
    <property type="entry name" value="P-loop containing nucleoside triphosphate hydrolases"/>
    <property type="match status" value="1"/>
</dbReference>
<dbReference type="OrthoDB" id="19045at2759"/>
<reference evidence="2 3" key="1">
    <citation type="journal article" date="2015" name="Genome Biol. Evol.">
        <title>Phylogenomic analyses indicate that early fungi evolved digesting cell walls of algal ancestors of land plants.</title>
        <authorList>
            <person name="Chang Y."/>
            <person name="Wang S."/>
            <person name="Sekimoto S."/>
            <person name="Aerts A.L."/>
            <person name="Choi C."/>
            <person name="Clum A."/>
            <person name="LaButti K.M."/>
            <person name="Lindquist E.A."/>
            <person name="Yee Ngan C."/>
            <person name="Ohm R.A."/>
            <person name="Salamov A.A."/>
            <person name="Grigoriev I.V."/>
            <person name="Spatafora J.W."/>
            <person name="Berbee M.L."/>
        </authorList>
    </citation>
    <scope>NUCLEOTIDE SEQUENCE [LARGE SCALE GENOMIC DNA]</scope>
    <source>
        <strain evidence="2 3">JEL478</strain>
    </source>
</reference>
<keyword evidence="3" id="KW-1185">Reference proteome</keyword>
<evidence type="ECO:0000313" key="2">
    <source>
        <dbReference type="EMBL" id="KXS17415.1"/>
    </source>
</evidence>
<dbReference type="NCBIfam" id="TIGR01662">
    <property type="entry name" value="HAD-SF-IIIA"/>
    <property type="match status" value="1"/>
</dbReference>
<dbReference type="PANTHER" id="PTHR12083">
    <property type="entry name" value="BIFUNCTIONAL POLYNUCLEOTIDE PHOSPHATASE/KINASE"/>
    <property type="match status" value="1"/>
</dbReference>
<proteinExistence type="predicted"/>
<dbReference type="InterPro" id="IPR036412">
    <property type="entry name" value="HAD-like_sf"/>
</dbReference>
<dbReference type="GO" id="GO:0003690">
    <property type="term" value="F:double-stranded DNA binding"/>
    <property type="evidence" value="ECO:0007669"/>
    <property type="project" value="TreeGrafter"/>
</dbReference>
<feature type="region of interest" description="Disordered" evidence="1">
    <location>
        <begin position="1"/>
        <end position="22"/>
    </location>
</feature>
<dbReference type="InterPro" id="IPR027417">
    <property type="entry name" value="P-loop_NTPase"/>
</dbReference>
<protein>
    <submittedName>
        <fullName evidence="2">PNK3P-domain-containing protein</fullName>
    </submittedName>
</protein>
<dbReference type="InterPro" id="IPR006551">
    <property type="entry name" value="Polynucleotide_phosphatase"/>
</dbReference>
<dbReference type="SUPFAM" id="SSF56784">
    <property type="entry name" value="HAD-like"/>
    <property type="match status" value="1"/>
</dbReference>
<dbReference type="Gene3D" id="3.40.50.1000">
    <property type="entry name" value="HAD superfamily/HAD-like"/>
    <property type="match status" value="1"/>
</dbReference>
<dbReference type="GO" id="GO:0046403">
    <property type="term" value="F:polynucleotide 3'-phosphatase activity"/>
    <property type="evidence" value="ECO:0007669"/>
    <property type="project" value="TreeGrafter"/>
</dbReference>
<dbReference type="EMBL" id="KQ965747">
    <property type="protein sequence ID" value="KXS17415.1"/>
    <property type="molecule type" value="Genomic_DNA"/>
</dbReference>
<dbReference type="Gene3D" id="3.40.50.300">
    <property type="entry name" value="P-loop containing nucleotide triphosphate hydrolases"/>
    <property type="match status" value="1"/>
</dbReference>
<gene>
    <name evidence="2" type="ORF">M427DRAFT_153899</name>
</gene>
<dbReference type="InterPro" id="IPR023214">
    <property type="entry name" value="HAD_sf"/>
</dbReference>
<organism evidence="2 3">
    <name type="scientific">Gonapodya prolifera (strain JEL478)</name>
    <name type="common">Monoblepharis prolifera</name>
    <dbReference type="NCBI Taxonomy" id="1344416"/>
    <lineage>
        <taxon>Eukaryota</taxon>
        <taxon>Fungi</taxon>
        <taxon>Fungi incertae sedis</taxon>
        <taxon>Chytridiomycota</taxon>
        <taxon>Chytridiomycota incertae sedis</taxon>
        <taxon>Monoblepharidomycetes</taxon>
        <taxon>Monoblepharidales</taxon>
        <taxon>Gonapodyaceae</taxon>
        <taxon>Gonapodya</taxon>
    </lineage>
</organism>
<name>A0A139ALT7_GONPJ</name>
<dbReference type="InterPro" id="IPR006549">
    <property type="entry name" value="HAD-SF_hydro_IIIA"/>
</dbReference>
<dbReference type="OMA" id="AADWKWW"/>
<dbReference type="Pfam" id="PF13671">
    <property type="entry name" value="AAA_33"/>
    <property type="match status" value="1"/>
</dbReference>